<evidence type="ECO:0000256" key="1">
    <source>
        <dbReference type="SAM" id="Phobius"/>
    </source>
</evidence>
<dbReference type="AlphaFoldDB" id="A0A0M8MMB7"/>
<dbReference type="OrthoDB" id="5125716at2"/>
<dbReference type="Pfam" id="PF20619">
    <property type="entry name" value="DUF6804"/>
    <property type="match status" value="1"/>
</dbReference>
<evidence type="ECO:0000313" key="3">
    <source>
        <dbReference type="Proteomes" id="UP000037737"/>
    </source>
</evidence>
<keyword evidence="1" id="KW-1133">Transmembrane helix</keyword>
<sequence length="111" mass="12329">MTTKQRNPSTYQRNAFAPSLLAAAALFLAPVLMGNDWFLAVLFLTSILGVIVAWFAVQARQWWWVPVFAVMVVIWNPVFPFPFTGPVWTAAQPVAAVVFLVAGALIKVRRP</sequence>
<proteinExistence type="predicted"/>
<comment type="caution">
    <text evidence="2">The sequence shown here is derived from an EMBL/GenBank/DDBJ whole genome shotgun (WGS) entry which is preliminary data.</text>
</comment>
<protein>
    <submittedName>
        <fullName evidence="2">Uncharacterized protein</fullName>
    </submittedName>
</protein>
<dbReference type="KEGG" id="mcw:A8L33_14385"/>
<feature type="transmembrane region" description="Helical" evidence="1">
    <location>
        <begin position="12"/>
        <end position="31"/>
    </location>
</feature>
<dbReference type="InterPro" id="IPR046548">
    <property type="entry name" value="DUF6804"/>
</dbReference>
<dbReference type="Proteomes" id="UP000037737">
    <property type="component" value="Unassembled WGS sequence"/>
</dbReference>
<name>A0A0M8MMB7_9MICO</name>
<gene>
    <name evidence="2" type="ORF">XI38_14390</name>
</gene>
<keyword evidence="1" id="KW-0812">Transmembrane</keyword>
<keyword evidence="3" id="KW-1185">Reference proteome</keyword>
<keyword evidence="1" id="KW-0472">Membrane</keyword>
<feature type="transmembrane region" description="Helical" evidence="1">
    <location>
        <begin position="62"/>
        <end position="81"/>
    </location>
</feature>
<organism evidence="2 3">
    <name type="scientific">Microbacterium aurantiacum</name>
    <dbReference type="NCBI Taxonomy" id="162393"/>
    <lineage>
        <taxon>Bacteria</taxon>
        <taxon>Bacillati</taxon>
        <taxon>Actinomycetota</taxon>
        <taxon>Actinomycetes</taxon>
        <taxon>Micrococcales</taxon>
        <taxon>Microbacteriaceae</taxon>
        <taxon>Microbacterium</taxon>
    </lineage>
</organism>
<feature type="transmembrane region" description="Helical" evidence="1">
    <location>
        <begin position="87"/>
        <end position="106"/>
    </location>
</feature>
<reference evidence="2" key="1">
    <citation type="submission" date="2015-04" db="EMBL/GenBank/DDBJ databases">
        <title>Complete genome sequence of Microbacterium chocolatum SIT 101, a bacterium enantioselectively hydrolyzing mesomeric diesters.</title>
        <authorList>
            <person name="Li X."/>
            <person name="Xu Y."/>
        </authorList>
    </citation>
    <scope>NUCLEOTIDE SEQUENCE [LARGE SCALE GENOMIC DNA]</scope>
    <source>
        <strain evidence="2">SIT 101</strain>
    </source>
</reference>
<dbReference type="EMBL" id="LAVO01000022">
    <property type="protein sequence ID" value="KOS09711.1"/>
    <property type="molecule type" value="Genomic_DNA"/>
</dbReference>
<feature type="transmembrane region" description="Helical" evidence="1">
    <location>
        <begin position="37"/>
        <end position="57"/>
    </location>
</feature>
<dbReference type="PATRIC" id="fig|84292.3.peg.2934"/>
<dbReference type="RefSeq" id="WP_053549021.1">
    <property type="nucleotide sequence ID" value="NZ_JAHWXH010000001.1"/>
</dbReference>
<evidence type="ECO:0000313" key="2">
    <source>
        <dbReference type="EMBL" id="KOS09711.1"/>
    </source>
</evidence>
<accession>A0A0M8MMB7</accession>